<dbReference type="EMBL" id="BGPR01000002">
    <property type="protein sequence ID" value="GBL72679.1"/>
    <property type="molecule type" value="Genomic_DNA"/>
</dbReference>
<organism evidence="1 2">
    <name type="scientific">Araneus ventricosus</name>
    <name type="common">Orbweaver spider</name>
    <name type="synonym">Epeira ventricosa</name>
    <dbReference type="NCBI Taxonomy" id="182803"/>
    <lineage>
        <taxon>Eukaryota</taxon>
        <taxon>Metazoa</taxon>
        <taxon>Ecdysozoa</taxon>
        <taxon>Arthropoda</taxon>
        <taxon>Chelicerata</taxon>
        <taxon>Arachnida</taxon>
        <taxon>Araneae</taxon>
        <taxon>Araneomorphae</taxon>
        <taxon>Entelegynae</taxon>
        <taxon>Araneoidea</taxon>
        <taxon>Araneidae</taxon>
        <taxon>Araneus</taxon>
    </lineage>
</organism>
<dbReference type="OrthoDB" id="7995304at2759"/>
<protein>
    <submittedName>
        <fullName evidence="1">Uncharacterized protein</fullName>
    </submittedName>
</protein>
<evidence type="ECO:0000313" key="1">
    <source>
        <dbReference type="EMBL" id="GBL72679.1"/>
    </source>
</evidence>
<comment type="caution">
    <text evidence="1">The sequence shown here is derived from an EMBL/GenBank/DDBJ whole genome shotgun (WGS) entry which is preliminary data.</text>
</comment>
<sequence length="179" mass="20522">MTSMLILLKTRGKSASSTSLGPKYLYPNPKITFRLKDSSPTSLSCDETGLFENKMPNRTFITQEEEALLGNKPMKDSLNLLLCGNAIGDCKVKHLLMYHSETPRVFSSFMFILYLFAIAHSNKHYIYSLSYVSLWFLACILECLKRINWFYSVSYGNNCLDFRQFWIPPIDLKGLSTNT</sequence>
<gene>
    <name evidence="1" type="ORF">AVEN_127926_1</name>
</gene>
<dbReference type="AlphaFoldDB" id="A0A4Y1ZZY9"/>
<evidence type="ECO:0000313" key="2">
    <source>
        <dbReference type="Proteomes" id="UP000499080"/>
    </source>
</evidence>
<reference evidence="1 2" key="1">
    <citation type="journal article" date="2019" name="Sci. Rep.">
        <title>Orb-weaving spider Araneus ventricosus genome elucidates the spidroin gene catalogue.</title>
        <authorList>
            <person name="Kono N."/>
            <person name="Nakamura H."/>
            <person name="Ohtoshi R."/>
            <person name="Moran D.A.P."/>
            <person name="Shinohara A."/>
            <person name="Yoshida Y."/>
            <person name="Fujiwara M."/>
            <person name="Mori M."/>
            <person name="Tomita M."/>
            <person name="Arakawa K."/>
        </authorList>
    </citation>
    <scope>NUCLEOTIDE SEQUENCE [LARGE SCALE GENOMIC DNA]</scope>
</reference>
<dbReference type="Proteomes" id="UP000499080">
    <property type="component" value="Unassembled WGS sequence"/>
</dbReference>
<proteinExistence type="predicted"/>
<keyword evidence="2" id="KW-1185">Reference proteome</keyword>
<accession>A0A4Y1ZZY9</accession>
<name>A0A4Y1ZZY9_ARAVE</name>